<feature type="active site" description="Charge relay system" evidence="8 9">
    <location>
        <position position="193"/>
    </location>
</feature>
<evidence type="ECO:0000256" key="10">
    <source>
        <dbReference type="RuleBase" id="RU003355"/>
    </source>
</evidence>
<dbReference type="PANTHER" id="PTHR43806">
    <property type="entry name" value="PEPTIDASE S8"/>
    <property type="match status" value="1"/>
</dbReference>
<dbReference type="InterPro" id="IPR050131">
    <property type="entry name" value="Peptidase_S8_subtilisin-like"/>
</dbReference>
<evidence type="ECO:0000256" key="7">
    <source>
        <dbReference type="ARBA" id="ARBA00022825"/>
    </source>
</evidence>
<feature type="domain" description="PA" evidence="12">
    <location>
        <begin position="365"/>
        <end position="437"/>
    </location>
</feature>
<evidence type="ECO:0000256" key="6">
    <source>
        <dbReference type="ARBA" id="ARBA00022801"/>
    </source>
</evidence>
<keyword evidence="4 9" id="KW-0645">Protease</keyword>
<evidence type="ECO:0000259" key="11">
    <source>
        <dbReference type="Pfam" id="PF00082"/>
    </source>
</evidence>
<dbReference type="GO" id="GO:0006508">
    <property type="term" value="P:proteolysis"/>
    <property type="evidence" value="ECO:0007669"/>
    <property type="project" value="UniProtKB-KW"/>
</dbReference>
<dbReference type="InterPro" id="IPR003137">
    <property type="entry name" value="PA_domain"/>
</dbReference>
<reference evidence="14" key="1">
    <citation type="journal article" date="2018" name="Nat. Microbiol.">
        <title>Leveraging single-cell genomics to expand the fungal tree of life.</title>
        <authorList>
            <person name="Ahrendt S.R."/>
            <person name="Quandt C.A."/>
            <person name="Ciobanu D."/>
            <person name="Clum A."/>
            <person name="Salamov A."/>
            <person name="Andreopoulos B."/>
            <person name="Cheng J.F."/>
            <person name="Woyke T."/>
            <person name="Pelin A."/>
            <person name="Henrissat B."/>
            <person name="Reynolds N.K."/>
            <person name="Benny G.L."/>
            <person name="Smith M.E."/>
            <person name="James T.Y."/>
            <person name="Grigoriev I.V."/>
        </authorList>
    </citation>
    <scope>NUCLEOTIDE SEQUENCE [LARGE SCALE GENOMIC DNA]</scope>
    <source>
        <strain evidence="14">RSA 468</strain>
    </source>
</reference>
<feature type="active site" description="Charge relay system" evidence="8 9">
    <location>
        <position position="509"/>
    </location>
</feature>
<dbReference type="PRINTS" id="PR00723">
    <property type="entry name" value="SUBTILISIN"/>
</dbReference>
<protein>
    <submittedName>
        <fullName evidence="13">Peptidase S8/S53 domain-containing protein</fullName>
    </submittedName>
</protein>
<keyword evidence="2" id="KW-0134">Cell wall</keyword>
<keyword evidence="6 9" id="KW-0378">Hydrolase</keyword>
<name>A0A4Q0A152_9FUNG</name>
<dbReference type="SUPFAM" id="SSF52025">
    <property type="entry name" value="PA domain"/>
    <property type="match status" value="1"/>
</dbReference>
<feature type="active site" description="Charge relay system" evidence="8 9">
    <location>
        <position position="142"/>
    </location>
</feature>
<dbReference type="PROSITE" id="PS00138">
    <property type="entry name" value="SUBTILASE_SER"/>
    <property type="match status" value="1"/>
</dbReference>
<dbReference type="Gene3D" id="3.40.50.200">
    <property type="entry name" value="Peptidase S8/S53 domain"/>
    <property type="match status" value="2"/>
</dbReference>
<dbReference type="PROSITE" id="PS00137">
    <property type="entry name" value="SUBTILASE_HIS"/>
    <property type="match status" value="1"/>
</dbReference>
<evidence type="ECO:0000313" key="14">
    <source>
        <dbReference type="Proteomes" id="UP000268162"/>
    </source>
</evidence>
<proteinExistence type="inferred from homology"/>
<dbReference type="InterPro" id="IPR046450">
    <property type="entry name" value="PA_dom_sf"/>
</dbReference>
<evidence type="ECO:0000256" key="8">
    <source>
        <dbReference type="PIRSR" id="PIRSR615500-1"/>
    </source>
</evidence>
<evidence type="ECO:0000256" key="9">
    <source>
        <dbReference type="PROSITE-ProRule" id="PRU01240"/>
    </source>
</evidence>
<dbReference type="InterPro" id="IPR023827">
    <property type="entry name" value="Peptidase_S8_Asp-AS"/>
</dbReference>
<comment type="similarity">
    <text evidence="1 9 10">Belongs to the peptidase S8 family.</text>
</comment>
<dbReference type="EMBL" id="ML002307">
    <property type="protein sequence ID" value="RKP39012.1"/>
    <property type="molecule type" value="Genomic_DNA"/>
</dbReference>
<evidence type="ECO:0000313" key="13">
    <source>
        <dbReference type="EMBL" id="RKP39012.1"/>
    </source>
</evidence>
<dbReference type="Pfam" id="PF00082">
    <property type="entry name" value="Peptidase_S8"/>
    <property type="match status" value="1"/>
</dbReference>
<dbReference type="InterPro" id="IPR000209">
    <property type="entry name" value="Peptidase_S8/S53_dom"/>
</dbReference>
<feature type="domain" description="Peptidase S8/S53" evidence="11">
    <location>
        <begin position="133"/>
        <end position="545"/>
    </location>
</feature>
<keyword evidence="7 9" id="KW-0720">Serine protease</keyword>
<keyword evidence="5" id="KW-0732">Signal</keyword>
<dbReference type="Gene3D" id="3.50.30.30">
    <property type="match status" value="1"/>
</dbReference>
<evidence type="ECO:0000256" key="5">
    <source>
        <dbReference type="ARBA" id="ARBA00022729"/>
    </source>
</evidence>
<keyword evidence="14" id="KW-1185">Reference proteome</keyword>
<evidence type="ECO:0000256" key="4">
    <source>
        <dbReference type="ARBA" id="ARBA00022670"/>
    </source>
</evidence>
<evidence type="ECO:0000259" key="12">
    <source>
        <dbReference type="Pfam" id="PF02225"/>
    </source>
</evidence>
<evidence type="ECO:0000256" key="2">
    <source>
        <dbReference type="ARBA" id="ARBA00022512"/>
    </source>
</evidence>
<dbReference type="PROSITE" id="PS51892">
    <property type="entry name" value="SUBTILASE"/>
    <property type="match status" value="1"/>
</dbReference>
<dbReference type="InterPro" id="IPR015500">
    <property type="entry name" value="Peptidase_S8_subtilisin-rel"/>
</dbReference>
<accession>A0A4Q0A152</accession>
<dbReference type="SUPFAM" id="SSF52743">
    <property type="entry name" value="Subtilisin-like"/>
    <property type="match status" value="1"/>
</dbReference>
<gene>
    <name evidence="13" type="ORF">BJ085DRAFT_29201</name>
</gene>
<dbReference type="InterPro" id="IPR036852">
    <property type="entry name" value="Peptidase_S8/S53_dom_sf"/>
</dbReference>
<evidence type="ECO:0000256" key="3">
    <source>
        <dbReference type="ARBA" id="ARBA00022525"/>
    </source>
</evidence>
<dbReference type="InterPro" id="IPR022398">
    <property type="entry name" value="Peptidase_S8_His-AS"/>
</dbReference>
<dbReference type="STRING" id="215637.A0A4Q0A152"/>
<organism evidence="13 14">
    <name type="scientific">Dimargaris cristalligena</name>
    <dbReference type="NCBI Taxonomy" id="215637"/>
    <lineage>
        <taxon>Eukaryota</taxon>
        <taxon>Fungi</taxon>
        <taxon>Fungi incertae sedis</taxon>
        <taxon>Zoopagomycota</taxon>
        <taxon>Kickxellomycotina</taxon>
        <taxon>Dimargaritomycetes</taxon>
        <taxon>Dimargaritales</taxon>
        <taxon>Dimargaritaceae</taxon>
        <taxon>Dimargaris</taxon>
    </lineage>
</organism>
<dbReference type="Pfam" id="PF02225">
    <property type="entry name" value="PA"/>
    <property type="match status" value="1"/>
</dbReference>
<dbReference type="GO" id="GO:0005615">
    <property type="term" value="C:extracellular space"/>
    <property type="evidence" value="ECO:0007669"/>
    <property type="project" value="TreeGrafter"/>
</dbReference>
<keyword evidence="3" id="KW-0964">Secreted</keyword>
<dbReference type="AlphaFoldDB" id="A0A4Q0A152"/>
<dbReference type="Proteomes" id="UP000268162">
    <property type="component" value="Unassembled WGS sequence"/>
</dbReference>
<dbReference type="GO" id="GO:0004252">
    <property type="term" value="F:serine-type endopeptidase activity"/>
    <property type="evidence" value="ECO:0007669"/>
    <property type="project" value="UniProtKB-UniRule"/>
</dbReference>
<dbReference type="InterPro" id="IPR023828">
    <property type="entry name" value="Peptidase_S8_Ser-AS"/>
</dbReference>
<dbReference type="PANTHER" id="PTHR43806:SF66">
    <property type="entry name" value="SERIN ENDOPEPTIDASE"/>
    <property type="match status" value="1"/>
</dbReference>
<dbReference type="PROSITE" id="PS00136">
    <property type="entry name" value="SUBTILASE_ASP"/>
    <property type="match status" value="1"/>
</dbReference>
<sequence>MTPLCRPSVRVEAQAIRNSFIIKFPISDYSEAKTAVARKAFIDDLRRSNIPFSLPLNYSCVVAGVNIRVGEAYLPKIRNFPSVEHINTNNLFVLKKVSHHQTRALTNNNNALPQINHDHTGVNALVSAYRLTGKGIKIGIVDSGLDYTHPAFGSCFNTTNCRVRYGYDLVGDDFTGMNEPVPDSDPLDRCNGHGTHVAGIVAGNQGQFKGVAPDATLGIYRVTGCVTASDSSDSTTSAVIMKALQMAYNDGMRIINISIANPSGASTDIDAAYSQFLVSKGVVVVSAVGNEGQFSLWMTGSPATGTDVIAVGSYEAPTQYGYGISMTNPTGLRPLMRSAPQDSTMNFSFTNIQVLRGKMASGALTACSAVTTNLKGKIALVAQGDCMFSIKAANVKAAGAVGMIVYSSTDDVLTPLGFDSPVNIPSVRVTKTTGAKLVELITKYASFRISSTEQLMVLTNPAQNTVSYYSSRGPGVNLDFKPNVVAPGSYVYSTMPTNMGTYAVMSGTSMASPYVAGCVALILQYLPGENRNSVMDLISEHAQILFNAGYARSLTPAIQGMGAIAMGSIFDDLRLRTSITSRMGDLETQGVLPGYQSFSVTLKNIGPARYSFTSSYYRSIQLSPYSADKNLIMEPTITDKYLQLVYVNSSGKGTLNPRTANLFQVKILTTEIASNSFTVFGGYLKYEFVTGGKSYDRWLPFMGMKDYLYKVPILPPPTAPGYPTMGPATKWPSLGAKPTYTMVGTDLPYFGFIQIFNSDLVLIYIAATSSTGAVTYQLANLGYYTFYRRSWDPNSDPYYFQWDGFIVDAVTMDPVKVPSGTYAIQARWLRPNRSANATDAFITWTSPKFTIGWSS</sequence>
<evidence type="ECO:0000256" key="1">
    <source>
        <dbReference type="ARBA" id="ARBA00011073"/>
    </source>
</evidence>